<dbReference type="EMBL" id="VKHS01000990">
    <property type="protein sequence ID" value="MBB0232524.1"/>
    <property type="molecule type" value="Genomic_DNA"/>
</dbReference>
<sequence>MTTSRPAPTPEGAAITAAQKRARISVRRAAEAAGISEGRWRQIASGYQVVGRGNYVPVSGAPADTIARMAHVVGLTPQDLDATGRRDAATELALMLEADAEPSADTAGPDVERAYGIIRLALEPLTQLDRRRVLQRALTHLVEREYRNTA</sequence>
<gene>
    <name evidence="1" type="ORF">FOE67_24330</name>
</gene>
<organism evidence="1 2">
    <name type="scientific">Streptomyces calidiresistens</name>
    <dbReference type="NCBI Taxonomy" id="1485586"/>
    <lineage>
        <taxon>Bacteria</taxon>
        <taxon>Bacillati</taxon>
        <taxon>Actinomycetota</taxon>
        <taxon>Actinomycetes</taxon>
        <taxon>Kitasatosporales</taxon>
        <taxon>Streptomycetaceae</taxon>
        <taxon>Streptomyces</taxon>
    </lineage>
</organism>
<proteinExistence type="predicted"/>
<dbReference type="AlphaFoldDB" id="A0A7W3XYZ8"/>
<reference evidence="2" key="1">
    <citation type="submission" date="2019-10" db="EMBL/GenBank/DDBJ databases">
        <title>Streptomyces sp. nov., a novel actinobacterium isolated from alkaline environment.</title>
        <authorList>
            <person name="Golinska P."/>
        </authorList>
    </citation>
    <scope>NUCLEOTIDE SEQUENCE [LARGE SCALE GENOMIC DNA]</scope>
    <source>
        <strain evidence="2">DSM 42108</strain>
    </source>
</reference>
<name>A0A7W3XYZ8_9ACTN</name>
<keyword evidence="2" id="KW-1185">Reference proteome</keyword>
<dbReference type="Proteomes" id="UP000530234">
    <property type="component" value="Unassembled WGS sequence"/>
</dbReference>
<protein>
    <submittedName>
        <fullName evidence="1">Uncharacterized protein</fullName>
    </submittedName>
</protein>
<accession>A0A7W3XYZ8</accession>
<dbReference type="RefSeq" id="WP_182667052.1">
    <property type="nucleotide sequence ID" value="NZ_VKHS01000990.1"/>
</dbReference>
<comment type="caution">
    <text evidence="1">The sequence shown here is derived from an EMBL/GenBank/DDBJ whole genome shotgun (WGS) entry which is preliminary data.</text>
</comment>
<evidence type="ECO:0000313" key="2">
    <source>
        <dbReference type="Proteomes" id="UP000530234"/>
    </source>
</evidence>
<evidence type="ECO:0000313" key="1">
    <source>
        <dbReference type="EMBL" id="MBB0232524.1"/>
    </source>
</evidence>